<feature type="domain" description="DUF6824" evidence="3">
    <location>
        <begin position="135"/>
        <end position="234"/>
    </location>
</feature>
<feature type="compositionally biased region" description="Low complexity" evidence="2">
    <location>
        <begin position="283"/>
        <end position="301"/>
    </location>
</feature>
<feature type="compositionally biased region" description="Basic residues" evidence="2">
    <location>
        <begin position="112"/>
        <end position="121"/>
    </location>
</feature>
<dbReference type="InterPro" id="IPR051425">
    <property type="entry name" value="Formin_Homology"/>
</dbReference>
<feature type="compositionally biased region" description="Low complexity" evidence="2">
    <location>
        <begin position="14"/>
        <end position="32"/>
    </location>
</feature>
<evidence type="ECO:0000256" key="2">
    <source>
        <dbReference type="SAM" id="MobiDB-lite"/>
    </source>
</evidence>
<dbReference type="EMBL" id="HBIM01007545">
    <property type="protein sequence ID" value="CAE0408708.1"/>
    <property type="molecule type" value="Transcribed_RNA"/>
</dbReference>
<dbReference type="AlphaFoldDB" id="A0A6S8KRG7"/>
<proteinExistence type="predicted"/>
<feature type="compositionally biased region" description="Low complexity" evidence="2">
    <location>
        <begin position="355"/>
        <end position="365"/>
    </location>
</feature>
<feature type="coiled-coil region" evidence="1">
    <location>
        <begin position="412"/>
        <end position="460"/>
    </location>
</feature>
<feature type="compositionally biased region" description="Polar residues" evidence="2">
    <location>
        <begin position="344"/>
        <end position="354"/>
    </location>
</feature>
<feature type="compositionally biased region" description="Low complexity" evidence="2">
    <location>
        <begin position="40"/>
        <end position="63"/>
    </location>
</feature>
<evidence type="ECO:0000313" key="4">
    <source>
        <dbReference type="EMBL" id="CAE0408708.1"/>
    </source>
</evidence>
<reference evidence="4" key="1">
    <citation type="submission" date="2021-01" db="EMBL/GenBank/DDBJ databases">
        <authorList>
            <person name="Corre E."/>
            <person name="Pelletier E."/>
            <person name="Niang G."/>
            <person name="Scheremetjew M."/>
            <person name="Finn R."/>
            <person name="Kale V."/>
            <person name="Holt S."/>
            <person name="Cochrane G."/>
            <person name="Meng A."/>
            <person name="Brown T."/>
            <person name="Cohen L."/>
        </authorList>
    </citation>
    <scope>NUCLEOTIDE SEQUENCE</scope>
    <source>
        <strain evidence="4">CCMP127</strain>
    </source>
</reference>
<gene>
    <name evidence="4" type="ORF">ACOF00016_LOCUS6429</name>
    <name evidence="5" type="ORF">ACOF00016_LOCUS6430</name>
</gene>
<feature type="compositionally biased region" description="Basic and acidic residues" evidence="2">
    <location>
        <begin position="302"/>
        <end position="313"/>
    </location>
</feature>
<feature type="compositionally biased region" description="Pro residues" evidence="2">
    <location>
        <begin position="267"/>
        <end position="276"/>
    </location>
</feature>
<evidence type="ECO:0000256" key="1">
    <source>
        <dbReference type="SAM" id="Coils"/>
    </source>
</evidence>
<name>A0A6S8KRG7_9STRA</name>
<organism evidence="4">
    <name type="scientific">Amphora coffeiformis</name>
    <dbReference type="NCBI Taxonomy" id="265554"/>
    <lineage>
        <taxon>Eukaryota</taxon>
        <taxon>Sar</taxon>
        <taxon>Stramenopiles</taxon>
        <taxon>Ochrophyta</taxon>
        <taxon>Bacillariophyta</taxon>
        <taxon>Bacillariophyceae</taxon>
        <taxon>Bacillariophycidae</taxon>
        <taxon>Thalassiophysales</taxon>
        <taxon>Catenulaceae</taxon>
        <taxon>Amphora</taxon>
    </lineage>
</organism>
<evidence type="ECO:0000313" key="5">
    <source>
        <dbReference type="EMBL" id="CAE0408710.1"/>
    </source>
</evidence>
<protein>
    <recommendedName>
        <fullName evidence="3">DUF6824 domain-containing protein</fullName>
    </recommendedName>
</protein>
<accession>A0A6S8KRG7</accession>
<sequence length="585" mass="64742">MVPITTNADADPSATAATGDGEATATTGGEVQETMEEVQETTTTTTTGTPTEEASPPTATETSPSPPPATPAPARDIEAIKAAALAAATQPTVKKTPKSKPAVVRKATDLKKKGKKGKRSAPPRPTLVVNLGPNDVLMGRGSLFADYEGNVRLRAVVQDHRDAYAASSKHKDKQQIVRSIIEAVQALGGRFLRRVELSKEQKKTKDPSDPPSYMWSVIDEEKLVIDKVKQLFRDARLTRQMRRRKNPMEGGDLSQTEITAPRLVIPPGQPNPPGVTAPPGSVEQQLQLQRLQQQQQQQQQQQEEKNPLEEQLRQQRQRQTSLEQQIREQKQTLKQQKKKGASNKAASTSSPAMAQQQLQQQQQQLQIPPNLQGPTGGMGVNHHNIPTTAMNHLGGMNFNTGDMGQQLGVFNLQQQQEQFVALRAEQERQELALRAEQMRQEQERQELALHAEQMRQEQERQGLVTIRANQDRQQQESLRQQQEFQAFRAEQERQELANLLRANQAGRNDPLRQFAAAQQNPMGMMQNQDTAFGGSFGAFPPDSLNRANNAGVGRSGLVDLARLAEIMQVTGPFPNQFNNQGGQQM</sequence>
<feature type="region of interest" description="Disordered" evidence="2">
    <location>
        <begin position="239"/>
        <end position="365"/>
    </location>
</feature>
<dbReference type="Pfam" id="PF20710">
    <property type="entry name" value="DUF6824"/>
    <property type="match status" value="1"/>
</dbReference>
<dbReference type="EMBL" id="HBIM01007546">
    <property type="protein sequence ID" value="CAE0408710.1"/>
    <property type="molecule type" value="Transcribed_RNA"/>
</dbReference>
<feature type="region of interest" description="Disordered" evidence="2">
    <location>
        <begin position="1"/>
        <end position="127"/>
    </location>
</feature>
<dbReference type="PANTHER" id="PTHR45725">
    <property type="entry name" value="FORMIN HOMOLOGY 2 FAMILY MEMBER"/>
    <property type="match status" value="1"/>
</dbReference>
<dbReference type="PANTHER" id="PTHR45725:SF1">
    <property type="entry name" value="DISHEVELLED ASSOCIATED ACTIVATOR OF MORPHOGENESIS, ISOFORM D"/>
    <property type="match status" value="1"/>
</dbReference>
<keyword evidence="1" id="KW-0175">Coiled coil</keyword>
<evidence type="ECO:0000259" key="3">
    <source>
        <dbReference type="Pfam" id="PF20710"/>
    </source>
</evidence>
<dbReference type="InterPro" id="IPR049227">
    <property type="entry name" value="DUF6824"/>
</dbReference>